<keyword evidence="3" id="KW-0804">Transcription</keyword>
<evidence type="ECO:0000313" key="6">
    <source>
        <dbReference type="Proteomes" id="UP000547614"/>
    </source>
</evidence>
<keyword evidence="2" id="KW-0238">DNA-binding</keyword>
<dbReference type="InterPro" id="IPR018490">
    <property type="entry name" value="cNMP-bd_dom_sf"/>
</dbReference>
<dbReference type="EMBL" id="JACHXP010000001">
    <property type="protein sequence ID" value="MBB3189133.1"/>
    <property type="molecule type" value="Genomic_DNA"/>
</dbReference>
<dbReference type="InterPro" id="IPR036390">
    <property type="entry name" value="WH_DNA-bd_sf"/>
</dbReference>
<dbReference type="InterPro" id="IPR000595">
    <property type="entry name" value="cNMP-bd_dom"/>
</dbReference>
<dbReference type="PROSITE" id="PS51063">
    <property type="entry name" value="HTH_CRP_2"/>
    <property type="match status" value="1"/>
</dbReference>
<dbReference type="SMART" id="SM00419">
    <property type="entry name" value="HTH_CRP"/>
    <property type="match status" value="1"/>
</dbReference>
<dbReference type="InterPro" id="IPR014710">
    <property type="entry name" value="RmlC-like_jellyroll"/>
</dbReference>
<dbReference type="SUPFAM" id="SSF51206">
    <property type="entry name" value="cAMP-binding domain-like"/>
    <property type="match status" value="1"/>
</dbReference>
<keyword evidence="6" id="KW-1185">Reference proteome</keyword>
<sequence length="247" mass="28352">MSLLQTTMGRHVELSESEIRLLAGFEQHPQSAAKNERFWRPRTKVGELFILQSGWACTVRCTVDGDQQVIELLLPGDIIGLREFTFMRHVTEASMITRGMVQSFPHENIVDIIEASTPLAIALFANISRQEALLTERMLITLHRSARSRVLHFMIETFFRLDKVQHVELASFEFPVSQRLLGNILGLSPVHINRILKTLEEDGVLKKHRDHVEVHDPQRLIAEAEFDADYLSDEMNGLKVRLARLRH</sequence>
<dbReference type="AlphaFoldDB" id="A0A839V032"/>
<dbReference type="RefSeq" id="WP_183323887.1">
    <property type="nucleotide sequence ID" value="NZ_JACHXP010000001.1"/>
</dbReference>
<dbReference type="InterPro" id="IPR012318">
    <property type="entry name" value="HTH_CRP"/>
</dbReference>
<protein>
    <submittedName>
        <fullName evidence="5">CRP-like cAMP-binding protein</fullName>
    </submittedName>
</protein>
<evidence type="ECO:0000256" key="1">
    <source>
        <dbReference type="ARBA" id="ARBA00023015"/>
    </source>
</evidence>
<evidence type="ECO:0000256" key="3">
    <source>
        <dbReference type="ARBA" id="ARBA00023163"/>
    </source>
</evidence>
<name>A0A839V032_9GAMM</name>
<reference evidence="5 6" key="1">
    <citation type="submission" date="2020-08" db="EMBL/GenBank/DDBJ databases">
        <title>Genomic Encyclopedia of Type Strains, Phase III (KMG-III): the genomes of soil and plant-associated and newly described type strains.</title>
        <authorList>
            <person name="Whitman W."/>
        </authorList>
    </citation>
    <scope>NUCLEOTIDE SEQUENCE [LARGE SCALE GENOMIC DNA]</scope>
    <source>
        <strain evidence="5 6">CECT 7282</strain>
    </source>
</reference>
<keyword evidence="1" id="KW-0805">Transcription regulation</keyword>
<proteinExistence type="predicted"/>
<dbReference type="Pfam" id="PF00027">
    <property type="entry name" value="cNMP_binding"/>
    <property type="match status" value="1"/>
</dbReference>
<dbReference type="GO" id="GO:0003677">
    <property type="term" value="F:DNA binding"/>
    <property type="evidence" value="ECO:0007669"/>
    <property type="project" value="UniProtKB-KW"/>
</dbReference>
<dbReference type="Proteomes" id="UP000547614">
    <property type="component" value="Unassembled WGS sequence"/>
</dbReference>
<gene>
    <name evidence="5" type="ORF">FHR94_000351</name>
</gene>
<dbReference type="Gene3D" id="2.60.120.10">
    <property type="entry name" value="Jelly Rolls"/>
    <property type="match status" value="1"/>
</dbReference>
<accession>A0A839V032</accession>
<dbReference type="SUPFAM" id="SSF46785">
    <property type="entry name" value="Winged helix' DNA-binding domain"/>
    <property type="match status" value="1"/>
</dbReference>
<comment type="caution">
    <text evidence="5">The sequence shown here is derived from an EMBL/GenBank/DDBJ whole genome shotgun (WGS) entry which is preliminary data.</text>
</comment>
<dbReference type="Pfam" id="PF13545">
    <property type="entry name" value="HTH_Crp_2"/>
    <property type="match status" value="1"/>
</dbReference>
<evidence type="ECO:0000256" key="2">
    <source>
        <dbReference type="ARBA" id="ARBA00023125"/>
    </source>
</evidence>
<evidence type="ECO:0000313" key="5">
    <source>
        <dbReference type="EMBL" id="MBB3189133.1"/>
    </source>
</evidence>
<dbReference type="CDD" id="cd00038">
    <property type="entry name" value="CAP_ED"/>
    <property type="match status" value="1"/>
</dbReference>
<feature type="domain" description="HTH crp-type" evidence="4">
    <location>
        <begin position="144"/>
        <end position="218"/>
    </location>
</feature>
<evidence type="ECO:0000259" key="4">
    <source>
        <dbReference type="PROSITE" id="PS51063"/>
    </source>
</evidence>
<organism evidence="5 6">
    <name type="scientific">Halomonas cerina</name>
    <dbReference type="NCBI Taxonomy" id="447424"/>
    <lineage>
        <taxon>Bacteria</taxon>
        <taxon>Pseudomonadati</taxon>
        <taxon>Pseudomonadota</taxon>
        <taxon>Gammaproteobacteria</taxon>
        <taxon>Oceanospirillales</taxon>
        <taxon>Halomonadaceae</taxon>
        <taxon>Halomonas</taxon>
    </lineage>
</organism>
<dbReference type="GO" id="GO:0006355">
    <property type="term" value="P:regulation of DNA-templated transcription"/>
    <property type="evidence" value="ECO:0007669"/>
    <property type="project" value="InterPro"/>
</dbReference>